<proteinExistence type="predicted"/>
<accession>A0A1I8AYD1</accession>
<reference evidence="2" key="1">
    <citation type="submission" date="2016-11" db="UniProtKB">
        <authorList>
            <consortium name="WormBaseParasite"/>
        </authorList>
    </citation>
    <scope>IDENTIFICATION</scope>
</reference>
<evidence type="ECO:0000313" key="1">
    <source>
        <dbReference type="Proteomes" id="UP000095281"/>
    </source>
</evidence>
<protein>
    <submittedName>
        <fullName evidence="2">Uncharacterized protein</fullName>
    </submittedName>
</protein>
<dbReference type="WBParaSite" id="MhA1_Contig1043.frz3.gene8">
    <property type="protein sequence ID" value="MhA1_Contig1043.frz3.gene8"/>
    <property type="gene ID" value="MhA1_Contig1043.frz3.gene8"/>
</dbReference>
<sequence>MTLIKTNDKLIVLQFLIQYNKTKTTKLKQKIFKTTLKLLFGNNNNLLENNLQFNFICLFPSQINIILAVKQAQILINILQQQIIE</sequence>
<evidence type="ECO:0000313" key="2">
    <source>
        <dbReference type="WBParaSite" id="MhA1_Contig1043.frz3.gene8"/>
    </source>
</evidence>
<name>A0A1I8AYD1_MELHA</name>
<organism evidence="1 2">
    <name type="scientific">Meloidogyne hapla</name>
    <name type="common">Root-knot nematode worm</name>
    <dbReference type="NCBI Taxonomy" id="6305"/>
    <lineage>
        <taxon>Eukaryota</taxon>
        <taxon>Metazoa</taxon>
        <taxon>Ecdysozoa</taxon>
        <taxon>Nematoda</taxon>
        <taxon>Chromadorea</taxon>
        <taxon>Rhabditida</taxon>
        <taxon>Tylenchina</taxon>
        <taxon>Tylenchomorpha</taxon>
        <taxon>Tylenchoidea</taxon>
        <taxon>Meloidogynidae</taxon>
        <taxon>Meloidogyninae</taxon>
        <taxon>Meloidogyne</taxon>
    </lineage>
</organism>
<dbReference type="AlphaFoldDB" id="A0A1I8AYD1"/>
<dbReference type="Proteomes" id="UP000095281">
    <property type="component" value="Unplaced"/>
</dbReference>
<keyword evidence="1" id="KW-1185">Reference proteome</keyword>